<dbReference type="EC" id="2.4.2.1" evidence="1"/>
<keyword evidence="1" id="KW-0328">Glycosyltransferase</keyword>
<evidence type="ECO:0000313" key="2">
    <source>
        <dbReference type="Proteomes" id="UP001165960"/>
    </source>
</evidence>
<sequence length="234" mass="25149">MLESLFMELSKESPYFVWLVVSTTMRDMLFPKSFFPICVMAALGIKILIATNAAGGLNPDYNVGDVMVIEDHISLGNLAGIHPLVGPNLDAFGERFTATSDAYDLELRRTAFKAAKLLPAEKGGLTMHEGIYANVSGPTYETRAECRLLRLAGADAVGMSTIPEVITAKHCGLKTLALSLITNKVVIARQPPSYAPPPADLPKEVHASHEEVLAASASKALLLQDLIRGIFSAI</sequence>
<evidence type="ECO:0000313" key="1">
    <source>
        <dbReference type="EMBL" id="KAJ9057368.1"/>
    </source>
</evidence>
<name>A0ACC2S531_9FUNG</name>
<dbReference type="EMBL" id="QTSX02005801">
    <property type="protein sequence ID" value="KAJ9057368.1"/>
    <property type="molecule type" value="Genomic_DNA"/>
</dbReference>
<dbReference type="Proteomes" id="UP001165960">
    <property type="component" value="Unassembled WGS sequence"/>
</dbReference>
<organism evidence="1 2">
    <name type="scientific">Entomophthora muscae</name>
    <dbReference type="NCBI Taxonomy" id="34485"/>
    <lineage>
        <taxon>Eukaryota</taxon>
        <taxon>Fungi</taxon>
        <taxon>Fungi incertae sedis</taxon>
        <taxon>Zoopagomycota</taxon>
        <taxon>Entomophthoromycotina</taxon>
        <taxon>Entomophthoromycetes</taxon>
        <taxon>Entomophthorales</taxon>
        <taxon>Entomophthoraceae</taxon>
        <taxon>Entomophthora</taxon>
    </lineage>
</organism>
<reference evidence="1" key="1">
    <citation type="submission" date="2022-04" db="EMBL/GenBank/DDBJ databases">
        <title>Genome of the entomopathogenic fungus Entomophthora muscae.</title>
        <authorList>
            <person name="Elya C."/>
            <person name="Lovett B.R."/>
            <person name="Lee E."/>
            <person name="Macias A.M."/>
            <person name="Hajek A.E."/>
            <person name="De Bivort B.L."/>
            <person name="Kasson M.T."/>
            <person name="De Fine Licht H.H."/>
            <person name="Stajich J.E."/>
        </authorList>
    </citation>
    <scope>NUCLEOTIDE SEQUENCE</scope>
    <source>
        <strain evidence="1">Berkeley</strain>
    </source>
</reference>
<keyword evidence="1" id="KW-0808">Transferase</keyword>
<keyword evidence="2" id="KW-1185">Reference proteome</keyword>
<protein>
    <submittedName>
        <fullName evidence="1">Purine nucleoside phosphorylase</fullName>
        <ecNumber evidence="1">2.4.2.1</ecNumber>
    </submittedName>
</protein>
<proteinExistence type="predicted"/>
<gene>
    <name evidence="1" type="primary">PNP1_2</name>
    <name evidence="1" type="ORF">DSO57_1023359</name>
</gene>
<accession>A0ACC2S531</accession>
<comment type="caution">
    <text evidence="1">The sequence shown here is derived from an EMBL/GenBank/DDBJ whole genome shotgun (WGS) entry which is preliminary data.</text>
</comment>